<dbReference type="Pfam" id="PF14496">
    <property type="entry name" value="NEL"/>
    <property type="match status" value="1"/>
</dbReference>
<dbReference type="PROSITE" id="PS51450">
    <property type="entry name" value="LRR"/>
    <property type="match status" value="1"/>
</dbReference>
<evidence type="ECO:0000313" key="10">
    <source>
        <dbReference type="Proteomes" id="UP000809529"/>
    </source>
</evidence>
<evidence type="ECO:0000259" key="8">
    <source>
        <dbReference type="PROSITE" id="PS52053"/>
    </source>
</evidence>
<keyword evidence="6" id="KW-0832">Ubl conjugation</keyword>
<evidence type="ECO:0000256" key="6">
    <source>
        <dbReference type="PROSITE-ProRule" id="PRU01398"/>
    </source>
</evidence>
<keyword evidence="6" id="KW-0833">Ubl conjugation pathway</keyword>
<comment type="caution">
    <text evidence="9">The sequence shown here is derived from an EMBL/GenBank/DDBJ whole genome shotgun (WGS) entry which is preliminary data.</text>
</comment>
<keyword evidence="6" id="KW-0964">Secreted</keyword>
<dbReference type="EC" id="2.3.2.27" evidence="2"/>
<dbReference type="RefSeq" id="WP_203303029.1">
    <property type="nucleotide sequence ID" value="NZ_JAAEBW010000006.1"/>
</dbReference>
<evidence type="ECO:0000256" key="4">
    <source>
        <dbReference type="ARBA" id="ARBA00022737"/>
    </source>
</evidence>
<dbReference type="SUPFAM" id="SSF52058">
    <property type="entry name" value="L domain-like"/>
    <property type="match status" value="1"/>
</dbReference>
<dbReference type="Proteomes" id="UP000809529">
    <property type="component" value="Unassembled WGS sequence"/>
</dbReference>
<dbReference type="Pfam" id="PF20178">
    <property type="entry name" value="ToxA_N"/>
    <property type="match status" value="1"/>
</dbReference>
<reference evidence="9 10" key="1">
    <citation type="submission" date="2020-01" db="EMBL/GenBank/DDBJ databases">
        <title>Comparative genomics of meat spoilage bacteria.</title>
        <authorList>
            <person name="Hilgarth M."/>
            <person name="Vogel R.F."/>
        </authorList>
    </citation>
    <scope>NUCLEOTIDE SEQUENCE [LARGE SCALE GENOMIC DNA]</scope>
    <source>
        <strain evidence="9 10">TMW2.2077</strain>
    </source>
</reference>
<name>A0ABS1ZHM4_9PSED</name>
<organism evidence="9 10">
    <name type="scientific">Pseudomonas weihenstephanensis</name>
    <dbReference type="NCBI Taxonomy" id="1608994"/>
    <lineage>
        <taxon>Bacteria</taxon>
        <taxon>Pseudomonadati</taxon>
        <taxon>Pseudomonadota</taxon>
        <taxon>Gammaproteobacteria</taxon>
        <taxon>Pseudomonadales</taxon>
        <taxon>Pseudomonadaceae</taxon>
        <taxon>Pseudomonas</taxon>
    </lineage>
</organism>
<dbReference type="InterPro" id="IPR029487">
    <property type="entry name" value="NEL_dom"/>
</dbReference>
<accession>A0ABS1ZHM4</accession>
<protein>
    <recommendedName>
        <fullName evidence="2">RING-type E3 ubiquitin transferase</fullName>
        <ecNumber evidence="2">2.3.2.27</ecNumber>
    </recommendedName>
</protein>
<feature type="domain" description="NEL" evidence="8">
    <location>
        <begin position="1391"/>
        <end position="1708"/>
    </location>
</feature>
<evidence type="ECO:0000256" key="1">
    <source>
        <dbReference type="ARBA" id="ARBA00000900"/>
    </source>
</evidence>
<feature type="active site" description="Glycyl thioester intermediate" evidence="6">
    <location>
        <position position="1480"/>
    </location>
</feature>
<sequence length="1748" mass="196179">MAQPLDKPLSASPVPVEHRRHYRLFKHVVPPWLVETTTERRSALRQTQAQVPEWFGGLTLKEKDALKAMIDVRGQSLNTLEKALGVIPALNDFARPLLTQALTNAGYSVPVDQVYVRLYTPSFDAFGVATGGFSTRTLSLLQAALHNFEEPETQERYFAGGSGFITSPDEQGRFKSYATDLTLEAFTQLCRRLDIGGQYQTLLSNTLNPVNKVSLDLLRSRYLTHQHAVLKVDAQVAWHKGDIDSASHALIQRVLNGERGIKLADGRQLWYRTPCVMGIELKGCVIFSLSYEDRRTEKLIAWIPGDPQHPLKQYASYATLRDEWVRKLTARPDQAKLTTLTPYQQFLSRYIDQKERPYYYKRLTELVKEAPAQPWGGEWFRSEKTQFWFHALAPVPFALIRVEPIPDVHTHREQAEHPQIHLVLCAMSGHQLRDEVDVWGVLFEDMRGRMFGNARNLAVPTADADANNRSARWAHYLNIGLFAVNLVAMAVPALGEVMMVVMVAQLLYETIEGIEEWSSGDTDAAWGHISDVVENLATLAVGGAAMHAVVTPVIEKLKVITLPGARQRLWNGDITPYAHTIDVPPHSNPNDAGLHRLNNQQVLPHEGKHYVLSKAPLTEHYRAVHPRRPQAYQPTFRHNGHGVWVHEGEQPVMWERSQLKRRLGPLAQGFSDNDFEHILKVCDVREDELRRLYTENEPTPLLLIESLRQFRAYSKAMSAMSEVRAGRISNELCSYATAFTVELPGWPASKAIELYDSLASQSAVVRYGNANASGADVIRISRADLMNGQLPERVVDALSTSQLERLLGERTTLERSERLESFRHRLSQQMEFNTQRLFISLYEDPLLSTDPARPSIELLQRIFPTLPTSIARRLVADANALELAALNSGKVPSRLMGAARRIQRDSRLSSAYLGLYLEGLVSRDTEMLVLNTLLELPGWRNDVRLEIRSNRFSGEVRASCGASDVAERKVLVRVSDGKYQAFDGLGNELHGVDNLYNSLQHALPDAHRRAIGLPGVWQGGALKGRIQQHALPREHLRVLLKMRGESQPFFLPPERLPGGRVGYPLSGRGPITAQSSLADTYRTRLFQLYPSFTQAELTGFLELHGVNARTHIAALEDEFVQLVTDLEDWLMLPIDGQPVEVDSPLATQRPTLKARLWVQDRLICAWQRTGSRHFNDAGRHMGQALILDVDALGAVLETLPPLTADFTHVSKLSLSGIGASDAIDGFVSQFTQLRALDLDSNQLTRFPPSLAQMRQLEQLDLASNKIVLTPGDVQQIGRMTQMRALSLDASPIGVSLDISRMPDLVGVSLNGCGLDRWPTGLLAHPRPRTFRLYLENNPLAHIPHVEPGSSMAGTLARTVVTRHALTQEVLARYNLYSESVGISSQRARPPREELASHHWISVLSVDDVAPKQALWNRIEYAGNAEPFFEILSDQASNMRYRTPAFQADMSTKIWRMLEAMDESDELRDKLFLMAKAPFTCVDAGAQLFNALGVEVLLHEAYKAPMEWLVRLEVLDLARGKCRLDQLGRVARARVTELEAQGRRHPQYNALGDRILHYDEQGVAMRDIDEVEVYLTYTTLLADRLGLPWQSPELMFPEEDVTEAMTDSAHDWVRALEQGEGLRNQLLEQPMWINFIEGAYRSRFDALALKVDALTDLQVAQQAWVSGTDLSAEQKAALRETIVQKARTLGMLPGSVPEGYVMPDDVYDAQVLAFGVERRRLMEALTDEAMGREVSTPDEDEPITGRGDS</sequence>
<keyword evidence="5" id="KW-0843">Virulence</keyword>
<dbReference type="InterPro" id="IPR046673">
    <property type="entry name" value="ToxA_N"/>
</dbReference>
<gene>
    <name evidence="9" type="ORF">GYN02_12430</name>
</gene>
<dbReference type="InterPro" id="IPR050216">
    <property type="entry name" value="LRR_domain-containing"/>
</dbReference>
<dbReference type="PANTHER" id="PTHR48051:SF1">
    <property type="entry name" value="RAS SUPPRESSOR PROTEIN 1"/>
    <property type="match status" value="1"/>
</dbReference>
<dbReference type="Gene3D" id="1.20.58.360">
    <property type="entry name" value="Shigella T3SS effector IpaH defines"/>
    <property type="match status" value="1"/>
</dbReference>
<evidence type="ECO:0000256" key="3">
    <source>
        <dbReference type="ARBA" id="ARBA00022614"/>
    </source>
</evidence>
<keyword evidence="3" id="KW-0433">Leucine-rich repeat</keyword>
<evidence type="ECO:0000313" key="9">
    <source>
        <dbReference type="EMBL" id="MBM1195974.1"/>
    </source>
</evidence>
<dbReference type="PANTHER" id="PTHR48051">
    <property type="match status" value="1"/>
</dbReference>
<dbReference type="PROSITE" id="PS52053">
    <property type="entry name" value="NEL"/>
    <property type="match status" value="1"/>
</dbReference>
<keyword evidence="6" id="KW-0808">Transferase</keyword>
<keyword evidence="10" id="KW-1185">Reference proteome</keyword>
<dbReference type="InterPro" id="IPR032675">
    <property type="entry name" value="LRR_dom_sf"/>
</dbReference>
<evidence type="ECO:0000256" key="5">
    <source>
        <dbReference type="ARBA" id="ARBA00023026"/>
    </source>
</evidence>
<comment type="similarity">
    <text evidence="6">Belongs to the LRR-containing bacterial E3 ligase family.</text>
</comment>
<proteinExistence type="inferred from homology"/>
<keyword evidence="4" id="KW-0677">Repeat</keyword>
<comment type="catalytic activity">
    <reaction evidence="1">
        <text>S-ubiquitinyl-[E2 ubiquitin-conjugating enzyme]-L-cysteine + [acceptor protein]-L-lysine = [E2 ubiquitin-conjugating enzyme]-L-cysteine + N(6)-ubiquitinyl-[acceptor protein]-L-lysine.</text>
        <dbReference type="EC" id="2.3.2.27"/>
    </reaction>
</comment>
<keyword evidence="6" id="KW-1035">Host cytoplasm</keyword>
<dbReference type="InterPro" id="IPR001611">
    <property type="entry name" value="Leu-rich_rpt"/>
</dbReference>
<dbReference type="Gene3D" id="3.80.10.10">
    <property type="entry name" value="Ribonuclease Inhibitor"/>
    <property type="match status" value="1"/>
</dbReference>
<evidence type="ECO:0000256" key="2">
    <source>
        <dbReference type="ARBA" id="ARBA00012483"/>
    </source>
</evidence>
<comment type="PTM">
    <text evidence="6">Ubiquitinated in the presence of host E1 ubiquitin-activating enzyme, E2 ubiquitin-conjugating enzyme and ubiquitin.</text>
</comment>
<evidence type="ECO:0000256" key="7">
    <source>
        <dbReference type="SAM" id="MobiDB-lite"/>
    </source>
</evidence>
<feature type="region of interest" description="Disordered" evidence="7">
    <location>
        <begin position="1727"/>
        <end position="1748"/>
    </location>
</feature>
<dbReference type="EMBL" id="JAAEBW010000006">
    <property type="protein sequence ID" value="MBM1195974.1"/>
    <property type="molecule type" value="Genomic_DNA"/>
</dbReference>